<dbReference type="PROSITE" id="PS51265">
    <property type="entry name" value="ZF_DBF4"/>
    <property type="match status" value="1"/>
</dbReference>
<accession>L7MIW4</accession>
<feature type="compositionally biased region" description="Low complexity" evidence="5">
    <location>
        <begin position="111"/>
        <end position="129"/>
    </location>
</feature>
<evidence type="ECO:0000256" key="2">
    <source>
        <dbReference type="ARBA" id="ARBA00022771"/>
    </source>
</evidence>
<feature type="compositionally biased region" description="Low complexity" evidence="5">
    <location>
        <begin position="263"/>
        <end position="273"/>
    </location>
</feature>
<feature type="non-terminal residue" evidence="7">
    <location>
        <position position="1"/>
    </location>
</feature>
<feature type="region of interest" description="Disordered" evidence="5">
    <location>
        <begin position="95"/>
        <end position="142"/>
    </location>
</feature>
<dbReference type="Pfam" id="PF07535">
    <property type="entry name" value="zf-DBF"/>
    <property type="match status" value="1"/>
</dbReference>
<evidence type="ECO:0000256" key="5">
    <source>
        <dbReference type="SAM" id="MobiDB-lite"/>
    </source>
</evidence>
<dbReference type="GO" id="GO:1901987">
    <property type="term" value="P:regulation of cell cycle phase transition"/>
    <property type="evidence" value="ECO:0007669"/>
    <property type="project" value="TreeGrafter"/>
</dbReference>
<dbReference type="GO" id="GO:0031431">
    <property type="term" value="C:Dbf4-dependent protein kinase complex"/>
    <property type="evidence" value="ECO:0007669"/>
    <property type="project" value="TreeGrafter"/>
</dbReference>
<dbReference type="Gene3D" id="6.10.250.3410">
    <property type="entry name" value="DBF zinc finger"/>
    <property type="match status" value="1"/>
</dbReference>
<feature type="region of interest" description="Disordered" evidence="5">
    <location>
        <begin position="428"/>
        <end position="457"/>
    </location>
</feature>
<dbReference type="InterPro" id="IPR006572">
    <property type="entry name" value="Znf_DBF"/>
</dbReference>
<keyword evidence="2 4" id="KW-0863">Zinc-finger</keyword>
<evidence type="ECO:0000259" key="6">
    <source>
        <dbReference type="PROSITE" id="PS51265"/>
    </source>
</evidence>
<dbReference type="GO" id="GO:0008270">
    <property type="term" value="F:zinc ion binding"/>
    <property type="evidence" value="ECO:0007669"/>
    <property type="project" value="UniProtKB-KW"/>
</dbReference>
<evidence type="ECO:0000256" key="3">
    <source>
        <dbReference type="ARBA" id="ARBA00022833"/>
    </source>
</evidence>
<reference evidence="7" key="2">
    <citation type="journal article" date="2015" name="J. Proteomics">
        <title>Sexual differences in the sialomes of the zebra tick, Rhipicephalus pulchellus.</title>
        <authorList>
            <person name="Tan A.W."/>
            <person name="Francischetti I.M."/>
            <person name="Slovak M."/>
            <person name="Kini R.M."/>
            <person name="Ribeiro J.M."/>
        </authorList>
    </citation>
    <scope>NUCLEOTIDE SEQUENCE</scope>
    <source>
        <tissue evidence="7">Salivary gland</tissue>
    </source>
</reference>
<sequence length="673" mass="73633">QLINRDRHVKLLQAAASTKFVMSSRTDARRNLLAVSKKKTDVQRQFCRPLENKKFYFHFKNRRPPSQLTQDLTSLGARVEPFFGKDVSCVITDQQDLGSVSTPPKPNSVDSSGPSTSPSVFTGPSTSTGRSGDPKSSLHTGRGQALVRKAMQNVSGSTDVLELCRQWQIEVCYVKSFLPWLQKLKEKALLENARHGKENAIVKQVCEPPQKLVPPFIKVEDMRGVFRPLYRSLKQWPDVTAERCQQVASKPKEPAPKEPAPSPKESAASTKASVEPVNDGHLKGVPLRPGTSKAASRVKVTEQKKLNCEICGSSYICLEKHLESEKHQKFMKNSNNFSVVSDIISTLPCNLPSRVAHPLSEINGQDWLTEAPSASGDEENILGLTAGQPWSSPPQGLSVKKSHHGVLKQSGFSGTISALRHLKVVRKESSPTVENLEKTSMAGSPHPRKRPATSSNFETQAIVKKDGRSLLRCNVMDFKKDECVPPTAGGSRLRKRPATFSEFETQAIVKKDANVILCCSDMDGATNECVPPSFSSELNGTVNNLLVSLSVVDNHPVSTPLKKTGNFVCDMSEVFDKASEELFSDSSTTEYSWTDVVSGVVPERTASRTQCDEASDPDSNDSFLQFVSRACAEPKSSRAAEDKTGRLCDKGVAEGLCSGSVHTVEAEPLVMRL</sequence>
<evidence type="ECO:0000256" key="1">
    <source>
        <dbReference type="ARBA" id="ARBA00022723"/>
    </source>
</evidence>
<dbReference type="GO" id="GO:0003676">
    <property type="term" value="F:nucleic acid binding"/>
    <property type="evidence" value="ECO:0007669"/>
    <property type="project" value="InterPro"/>
</dbReference>
<dbReference type="PANTHER" id="PTHR15375:SF26">
    <property type="entry name" value="PROTEIN CHIFFON"/>
    <property type="match status" value="1"/>
</dbReference>
<proteinExistence type="evidence at transcript level"/>
<dbReference type="InterPro" id="IPR051590">
    <property type="entry name" value="Replication_Regulatory_Kinase"/>
</dbReference>
<evidence type="ECO:0000256" key="4">
    <source>
        <dbReference type="PROSITE-ProRule" id="PRU00600"/>
    </source>
</evidence>
<dbReference type="GO" id="GO:0010571">
    <property type="term" value="P:positive regulation of nuclear cell cycle DNA replication"/>
    <property type="evidence" value="ECO:0007669"/>
    <property type="project" value="TreeGrafter"/>
</dbReference>
<name>L7MIW4_RHIPC</name>
<dbReference type="AlphaFoldDB" id="L7MIW4"/>
<dbReference type="EMBL" id="GACK01001816">
    <property type="protein sequence ID" value="JAA63218.1"/>
    <property type="molecule type" value="mRNA"/>
</dbReference>
<dbReference type="PANTHER" id="PTHR15375">
    <property type="entry name" value="ACTIVATOR OF S-PHASE KINASE-RELATED"/>
    <property type="match status" value="1"/>
</dbReference>
<keyword evidence="1" id="KW-0479">Metal-binding</keyword>
<keyword evidence="3" id="KW-0862">Zinc</keyword>
<evidence type="ECO:0000313" key="7">
    <source>
        <dbReference type="EMBL" id="JAA63218.1"/>
    </source>
</evidence>
<dbReference type="InterPro" id="IPR038545">
    <property type="entry name" value="Znf_DBF_sf"/>
</dbReference>
<feature type="domain" description="DBF4-type" evidence="6">
    <location>
        <begin position="301"/>
        <end position="350"/>
    </location>
</feature>
<dbReference type="GO" id="GO:0043539">
    <property type="term" value="F:protein serine/threonine kinase activator activity"/>
    <property type="evidence" value="ECO:0007669"/>
    <property type="project" value="TreeGrafter"/>
</dbReference>
<feature type="region of interest" description="Disordered" evidence="5">
    <location>
        <begin position="244"/>
        <end position="296"/>
    </location>
</feature>
<dbReference type="SMART" id="SM00586">
    <property type="entry name" value="ZnF_DBF"/>
    <property type="match status" value="1"/>
</dbReference>
<dbReference type="FunFam" id="6.10.250.3410:FF:000001">
    <property type="entry name" value="Protein DBF4 homolog A"/>
    <property type="match status" value="1"/>
</dbReference>
<protein>
    <recommendedName>
        <fullName evidence="6">DBF4-type domain-containing protein</fullName>
    </recommendedName>
</protein>
<reference evidence="7" key="1">
    <citation type="submission" date="2012-11" db="EMBL/GenBank/DDBJ databases">
        <authorList>
            <person name="Lucero-Rivera Y.E."/>
            <person name="Tovar-Ramirez D."/>
        </authorList>
    </citation>
    <scope>NUCLEOTIDE SEQUENCE</scope>
    <source>
        <tissue evidence="7">Salivary gland</tissue>
    </source>
</reference>
<organism evidence="7">
    <name type="scientific">Rhipicephalus pulchellus</name>
    <name type="common">Yellow backed tick</name>
    <name type="synonym">Dermacentor pulchellus</name>
    <dbReference type="NCBI Taxonomy" id="72859"/>
    <lineage>
        <taxon>Eukaryota</taxon>
        <taxon>Metazoa</taxon>
        <taxon>Ecdysozoa</taxon>
        <taxon>Arthropoda</taxon>
        <taxon>Chelicerata</taxon>
        <taxon>Arachnida</taxon>
        <taxon>Acari</taxon>
        <taxon>Parasitiformes</taxon>
        <taxon>Ixodida</taxon>
        <taxon>Ixodoidea</taxon>
        <taxon>Ixodidae</taxon>
        <taxon>Rhipicephalinae</taxon>
        <taxon>Rhipicephalus</taxon>
        <taxon>Rhipicephalus</taxon>
    </lineage>
</organism>